<name>F9FZG9_FUSOF</name>
<accession>F9FZG9</accession>
<reference evidence="1" key="1">
    <citation type="journal article" date="2012" name="Mol. Plant Microbe Interact.">
        <title>A highly conserved effector in Fusarium oxysporum is required for full virulence on Arabidopsis.</title>
        <authorList>
            <person name="Thatcher L.F."/>
            <person name="Gardiner D.M."/>
            <person name="Kazan K."/>
            <person name="Manners J."/>
        </authorList>
    </citation>
    <scope>NUCLEOTIDE SEQUENCE [LARGE SCALE GENOMIC DNA]</scope>
    <source>
        <strain evidence="1">Fo5176</strain>
    </source>
</reference>
<dbReference type="EMBL" id="AFQF01002931">
    <property type="protein sequence ID" value="EGU77682.1"/>
    <property type="molecule type" value="Genomic_DNA"/>
</dbReference>
<dbReference type="AlphaFoldDB" id="F9FZG9"/>
<proteinExistence type="predicted"/>
<comment type="caution">
    <text evidence="1">The sequence shown here is derived from an EMBL/GenBank/DDBJ whole genome shotgun (WGS) entry which is preliminary data.</text>
</comment>
<gene>
    <name evidence="1" type="ORF">FOXB_11801</name>
</gene>
<protein>
    <submittedName>
        <fullName evidence="1">Uncharacterized protein</fullName>
    </submittedName>
</protein>
<evidence type="ECO:0000313" key="1">
    <source>
        <dbReference type="EMBL" id="EGU77682.1"/>
    </source>
</evidence>
<sequence length="174" mass="19277">MLGAPLTDIRPQPREVTATYCTLFGGDAAMHWGNYPSMQEAQSIVETMNMFQNSTELLEKETRAGLASEAALSLAKLLLAAISPIIHVLYLSPLPAALGSLRLSTVLVGIPSRNELLENARQGREAEETIMEVEDWAIDTLNWHQRVALLASYHLQPVIDRIQLQNNHDEHALP</sequence>
<organism evidence="1">
    <name type="scientific">Fusarium oxysporum (strain Fo5176)</name>
    <name type="common">Fusarium vascular wilt</name>
    <dbReference type="NCBI Taxonomy" id="660025"/>
    <lineage>
        <taxon>Eukaryota</taxon>
        <taxon>Fungi</taxon>
        <taxon>Dikarya</taxon>
        <taxon>Ascomycota</taxon>
        <taxon>Pezizomycotina</taxon>
        <taxon>Sordariomycetes</taxon>
        <taxon>Hypocreomycetidae</taxon>
        <taxon>Hypocreales</taxon>
        <taxon>Nectriaceae</taxon>
        <taxon>Fusarium</taxon>
        <taxon>Fusarium oxysporum species complex</taxon>
    </lineage>
</organism>